<reference evidence="4 5" key="1">
    <citation type="submission" date="2020-04" db="EMBL/GenBank/DDBJ databases">
        <title>Perkinsus olseni comparative genomics.</title>
        <authorList>
            <person name="Bogema D.R."/>
        </authorList>
    </citation>
    <scope>NUCLEOTIDE SEQUENCE [LARGE SCALE GENOMIC DNA]</scope>
    <source>
        <strain evidence="4">00978-12</strain>
    </source>
</reference>
<evidence type="ECO:0000313" key="5">
    <source>
        <dbReference type="Proteomes" id="UP000541610"/>
    </source>
</evidence>
<accession>A0A7J6PK59</accession>
<dbReference type="Gene3D" id="3.30.300.30">
    <property type="match status" value="1"/>
</dbReference>
<organism evidence="4 5">
    <name type="scientific">Perkinsus olseni</name>
    <name type="common">Perkinsus atlanticus</name>
    <dbReference type="NCBI Taxonomy" id="32597"/>
    <lineage>
        <taxon>Eukaryota</taxon>
        <taxon>Sar</taxon>
        <taxon>Alveolata</taxon>
        <taxon>Perkinsozoa</taxon>
        <taxon>Perkinsea</taxon>
        <taxon>Perkinsida</taxon>
        <taxon>Perkinsidae</taxon>
        <taxon>Perkinsus</taxon>
    </lineage>
</organism>
<keyword evidence="2" id="KW-0597">Phosphoprotein</keyword>
<dbReference type="InterPro" id="IPR036291">
    <property type="entry name" value="NAD(P)-bd_dom_sf"/>
</dbReference>
<dbReference type="InterPro" id="IPR036736">
    <property type="entry name" value="ACP-like_sf"/>
</dbReference>
<dbReference type="OrthoDB" id="421986at2759"/>
<evidence type="ECO:0000256" key="1">
    <source>
        <dbReference type="ARBA" id="ARBA00022450"/>
    </source>
</evidence>
<dbReference type="Pfam" id="PF07993">
    <property type="entry name" value="NAD_binding_4"/>
    <property type="match status" value="1"/>
</dbReference>
<dbReference type="Gene3D" id="1.10.1200.10">
    <property type="entry name" value="ACP-like"/>
    <property type="match status" value="1"/>
</dbReference>
<dbReference type="InterPro" id="IPR009081">
    <property type="entry name" value="PP-bd_ACP"/>
</dbReference>
<dbReference type="Gene3D" id="3.40.50.720">
    <property type="entry name" value="NAD(P)-binding Rossmann-like Domain"/>
    <property type="match status" value="1"/>
</dbReference>
<name>A0A7J6PK59_PEROL</name>
<proteinExistence type="predicted"/>
<dbReference type="Proteomes" id="UP000541610">
    <property type="component" value="Unassembled WGS sequence"/>
</dbReference>
<dbReference type="Gene3D" id="3.40.50.12780">
    <property type="entry name" value="N-terminal domain of ligase-like"/>
    <property type="match status" value="1"/>
</dbReference>
<dbReference type="EMBL" id="JABANP010000010">
    <property type="protein sequence ID" value="KAF4696519.1"/>
    <property type="molecule type" value="Genomic_DNA"/>
</dbReference>
<feature type="domain" description="Carrier" evidence="3">
    <location>
        <begin position="523"/>
        <end position="601"/>
    </location>
</feature>
<dbReference type="InterPro" id="IPR013120">
    <property type="entry name" value="FAR_NAD-bd"/>
</dbReference>
<evidence type="ECO:0000256" key="2">
    <source>
        <dbReference type="ARBA" id="ARBA00022553"/>
    </source>
</evidence>
<dbReference type="InterPro" id="IPR042099">
    <property type="entry name" value="ANL_N_sf"/>
</dbReference>
<protein>
    <recommendedName>
        <fullName evidence="3">Carrier domain-containing protein</fullName>
    </recommendedName>
</protein>
<dbReference type="SUPFAM" id="SSF51735">
    <property type="entry name" value="NAD(P)-binding Rossmann-fold domains"/>
    <property type="match status" value="1"/>
</dbReference>
<dbReference type="SUPFAM" id="SSF56801">
    <property type="entry name" value="Acetyl-CoA synthetase-like"/>
    <property type="match status" value="1"/>
</dbReference>
<dbReference type="Pfam" id="PF00550">
    <property type="entry name" value="PP-binding"/>
    <property type="match status" value="1"/>
</dbReference>
<dbReference type="PROSITE" id="PS00012">
    <property type="entry name" value="PHOSPHOPANTETHEINE"/>
    <property type="match status" value="1"/>
</dbReference>
<dbReference type="AlphaFoldDB" id="A0A7J6PK59"/>
<dbReference type="SUPFAM" id="SSF47336">
    <property type="entry name" value="ACP-like"/>
    <property type="match status" value="1"/>
</dbReference>
<dbReference type="Pfam" id="PF00501">
    <property type="entry name" value="AMP-binding"/>
    <property type="match status" value="1"/>
</dbReference>
<dbReference type="InterPro" id="IPR045851">
    <property type="entry name" value="AMP-bd_C_sf"/>
</dbReference>
<gene>
    <name evidence="4" type="ORF">FOZ60_000208</name>
</gene>
<sequence>MSTTAGPVLHDLFRQQAARTPGHIAVVGGGAGGLPYTTLTYAELDALSDSLAARLQSQYNTGIGSLVGIYMPKDAGYIVSYIAALKAGGAYMPIDANYPNDLLEMVMQDAKPSCVCTTKALAAKLPETQRKFIFDEDSTVWRKELSDGRRPENLDVKDTDPAYCVYSSGTTGKPKGIVCPHRGAVVSYDYRFKAYPYGKDEREACNVFFVWELLRPLLKGATLYVVPDTVIYDSTVLPEYIKDNNISRMLFTPSLLEAMLDSPGVSDMTGLQLVILCGEVVSTQLRQKIRRNLPNTRIHNLYSVSECHDVAGSDLSVDDPQLDPSNRKFCPVGNLLPQVKIPSPWSLSLWVWLERSTLKALHWLLDTSTDPELTAAKFITRDGRRMYKTGDVGYVVEGGMLEISGRCDSMVKIRGYSIELKAVQVAMYELCGDIIHECIVTTAIHNDDRKLVAYVVRKDPSADPNLVKKTIKSKLKSRLPFYMIPTYICVLESLPVNSTSGKLDAKRLPEIDFANEGTDMTVPPSTTTERTIASIYARVLDIPVSTVDVTLGFFELGGHSLLTIKLLQLLNAEYPDKEITLQDLFDHQSASRSFVLQKSFLINPACMQQVRAFWRNIVNEGAFGNSRVLLTGATGFLGSHILASLLKSSPRISVYCLIRPPVDRLSWHEDDASPHSTASPAAACRRRLLATLEQYHLMGGDGLNTADVKDRAHILVGDVSLESFGMPSEDYDYWTTHVDCVVHAAAQVNLLYPYQALFKGNVQASVHVASFCLYNKVKPLHYVSTDAVFPVGKARHYPEDFSIFDAKSPVANELKSGYAQTKWAAEDLIHKFAESTGLPAVIYRLGNLDSNLEFLRACVELGMVPTQTGGLHLELTPVNLASDFIVDCVWDIRHTNGKVFHLIQPNTIPMGDVFTCLRSAGYKVEQCSLDAWPADGTFMNRDTVKELCGDNNTYGVENTVSRTPSGKYFDVELSTFQEYIRGLGRAQLLPSAPEGPLSGMVISLVGLPSSDALQRTLQSQGALVVPSWRVQGPLCGQRLRCGLGH</sequence>
<dbReference type="InterPro" id="IPR006162">
    <property type="entry name" value="Ppantetheine_attach_site"/>
</dbReference>
<dbReference type="Gene3D" id="2.30.38.10">
    <property type="entry name" value="Luciferase, Domain 3"/>
    <property type="match status" value="1"/>
</dbReference>
<evidence type="ECO:0000313" key="4">
    <source>
        <dbReference type="EMBL" id="KAF4696519.1"/>
    </source>
</evidence>
<dbReference type="PANTHER" id="PTHR44845:SF6">
    <property type="entry name" value="BETA-ALANINE-ACTIVATING ENZYME"/>
    <property type="match status" value="1"/>
</dbReference>
<comment type="caution">
    <text evidence="4">The sequence shown here is derived from an EMBL/GenBank/DDBJ whole genome shotgun (WGS) entry which is preliminary data.</text>
</comment>
<dbReference type="InterPro" id="IPR000873">
    <property type="entry name" value="AMP-dep_synth/lig_dom"/>
</dbReference>
<keyword evidence="1" id="KW-0596">Phosphopantetheine</keyword>
<dbReference type="PROSITE" id="PS50075">
    <property type="entry name" value="CARRIER"/>
    <property type="match status" value="1"/>
</dbReference>
<evidence type="ECO:0000259" key="3">
    <source>
        <dbReference type="PROSITE" id="PS50075"/>
    </source>
</evidence>
<dbReference type="PANTHER" id="PTHR44845">
    <property type="entry name" value="CARRIER DOMAIN-CONTAINING PROTEIN"/>
    <property type="match status" value="1"/>
</dbReference>